<dbReference type="AlphaFoldDB" id="A0AAV3PQV5"/>
<proteinExistence type="predicted"/>
<dbReference type="Proteomes" id="UP001454036">
    <property type="component" value="Unassembled WGS sequence"/>
</dbReference>
<feature type="compositionally biased region" description="Acidic residues" evidence="1">
    <location>
        <begin position="89"/>
        <end position="101"/>
    </location>
</feature>
<comment type="caution">
    <text evidence="2">The sequence shown here is derived from an EMBL/GenBank/DDBJ whole genome shotgun (WGS) entry which is preliminary data.</text>
</comment>
<feature type="compositionally biased region" description="Polar residues" evidence="1">
    <location>
        <begin position="26"/>
        <end position="35"/>
    </location>
</feature>
<organism evidence="2 3">
    <name type="scientific">Lithospermum erythrorhizon</name>
    <name type="common">Purple gromwell</name>
    <name type="synonym">Lithospermum officinale var. erythrorhizon</name>
    <dbReference type="NCBI Taxonomy" id="34254"/>
    <lineage>
        <taxon>Eukaryota</taxon>
        <taxon>Viridiplantae</taxon>
        <taxon>Streptophyta</taxon>
        <taxon>Embryophyta</taxon>
        <taxon>Tracheophyta</taxon>
        <taxon>Spermatophyta</taxon>
        <taxon>Magnoliopsida</taxon>
        <taxon>eudicotyledons</taxon>
        <taxon>Gunneridae</taxon>
        <taxon>Pentapetalae</taxon>
        <taxon>asterids</taxon>
        <taxon>lamiids</taxon>
        <taxon>Boraginales</taxon>
        <taxon>Boraginaceae</taxon>
        <taxon>Boraginoideae</taxon>
        <taxon>Lithospermeae</taxon>
        <taxon>Lithospermum</taxon>
    </lineage>
</organism>
<name>A0AAV3PQV5_LITER</name>
<evidence type="ECO:0000313" key="2">
    <source>
        <dbReference type="EMBL" id="GAA0153416.1"/>
    </source>
</evidence>
<keyword evidence="3" id="KW-1185">Reference proteome</keyword>
<evidence type="ECO:0000313" key="3">
    <source>
        <dbReference type="Proteomes" id="UP001454036"/>
    </source>
</evidence>
<protein>
    <submittedName>
        <fullName evidence="2">Uncharacterized protein</fullName>
    </submittedName>
</protein>
<feature type="region of interest" description="Disordered" evidence="1">
    <location>
        <begin position="255"/>
        <end position="294"/>
    </location>
</feature>
<gene>
    <name evidence="2" type="ORF">LIER_11660</name>
</gene>
<reference evidence="2 3" key="1">
    <citation type="submission" date="2024-01" db="EMBL/GenBank/DDBJ databases">
        <title>The complete chloroplast genome sequence of Lithospermum erythrorhizon: insights into the phylogenetic relationship among Boraginaceae species and the maternal lineages of purple gromwells.</title>
        <authorList>
            <person name="Okada T."/>
            <person name="Watanabe K."/>
        </authorList>
    </citation>
    <scope>NUCLEOTIDE SEQUENCE [LARGE SCALE GENOMIC DNA]</scope>
</reference>
<dbReference type="EMBL" id="BAABME010002175">
    <property type="protein sequence ID" value="GAA0153416.1"/>
    <property type="molecule type" value="Genomic_DNA"/>
</dbReference>
<evidence type="ECO:0000256" key="1">
    <source>
        <dbReference type="SAM" id="MobiDB-lite"/>
    </source>
</evidence>
<sequence>MASRKPSLVKDVIASANTTLEEKTLNEGSNVQNPRPSEPETEEAKAFASSVLSDPSADIRKISKNAKKRKAEGVERSKAISKKTKAHIEDEEVEGEEEEAVAEPGIKDSQILGGSVGRRLGVSSSKVGWFSVGVTPKLNLFNEMFNVLHQGDLSYFQIRLGVVNMLYPEKPGKVNPNRWHRYWFVSKDAFPDEVPSQFSVDYTALNPEASEETMVQLNKLVEGFPKPFPLKTFCDPDKFKGISLAQLMGSKKAAVPKKSKAKEPIPKVIPPTLGTPGLTSQEVESSSFRDPPSDEPHILHAVTDNSTSRVTSSLAADMFKNCMLRPEVLGTMGVHSPTRLHDQFSHYQLSATEAGNVMFLKLQKATADTEELSVKSLPLGIY</sequence>
<feature type="compositionally biased region" description="Polar residues" evidence="1">
    <location>
        <begin position="277"/>
        <end position="288"/>
    </location>
</feature>
<accession>A0AAV3PQV5</accession>
<feature type="region of interest" description="Disordered" evidence="1">
    <location>
        <begin position="19"/>
        <end position="103"/>
    </location>
</feature>